<feature type="transmembrane region" description="Helical" evidence="2">
    <location>
        <begin position="253"/>
        <end position="274"/>
    </location>
</feature>
<keyword evidence="4" id="KW-1185">Reference proteome</keyword>
<name>A0AAN7AB22_9PEZI</name>
<dbReference type="AlphaFoldDB" id="A0AAN7AB22"/>
<reference evidence="3" key="2">
    <citation type="submission" date="2023-05" db="EMBL/GenBank/DDBJ databases">
        <authorList>
            <consortium name="Lawrence Berkeley National Laboratory"/>
            <person name="Steindorff A."/>
            <person name="Hensen N."/>
            <person name="Bonometti L."/>
            <person name="Westerberg I."/>
            <person name="Brannstrom I.O."/>
            <person name="Guillou S."/>
            <person name="Cros-Aarteil S."/>
            <person name="Calhoun S."/>
            <person name="Haridas S."/>
            <person name="Kuo A."/>
            <person name="Mondo S."/>
            <person name="Pangilinan J."/>
            <person name="Riley R."/>
            <person name="Labutti K."/>
            <person name="Andreopoulos B."/>
            <person name="Lipzen A."/>
            <person name="Chen C."/>
            <person name="Yanf M."/>
            <person name="Daum C."/>
            <person name="Ng V."/>
            <person name="Clum A."/>
            <person name="Ohm R."/>
            <person name="Martin F."/>
            <person name="Silar P."/>
            <person name="Natvig D."/>
            <person name="Lalanne C."/>
            <person name="Gautier V."/>
            <person name="Ament-Velasquez S.L."/>
            <person name="Kruys A."/>
            <person name="Hutchinson M.I."/>
            <person name="Powell A.J."/>
            <person name="Barry K."/>
            <person name="Miller A.N."/>
            <person name="Grigoriev I.V."/>
            <person name="Debuchy R."/>
            <person name="Gladieux P."/>
            <person name="Thoren M.H."/>
            <person name="Johannesson H."/>
        </authorList>
    </citation>
    <scope>NUCLEOTIDE SEQUENCE</scope>
    <source>
        <strain evidence="3">CBS 892.96</strain>
    </source>
</reference>
<evidence type="ECO:0000313" key="4">
    <source>
        <dbReference type="Proteomes" id="UP001302321"/>
    </source>
</evidence>
<accession>A0AAN7AB22</accession>
<feature type="region of interest" description="Disordered" evidence="1">
    <location>
        <begin position="452"/>
        <end position="496"/>
    </location>
</feature>
<reference evidence="3" key="1">
    <citation type="journal article" date="2023" name="Mol. Phylogenet. Evol.">
        <title>Genome-scale phylogeny and comparative genomics of the fungal order Sordariales.</title>
        <authorList>
            <person name="Hensen N."/>
            <person name="Bonometti L."/>
            <person name="Westerberg I."/>
            <person name="Brannstrom I.O."/>
            <person name="Guillou S."/>
            <person name="Cros-Aarteil S."/>
            <person name="Calhoun S."/>
            <person name="Haridas S."/>
            <person name="Kuo A."/>
            <person name="Mondo S."/>
            <person name="Pangilinan J."/>
            <person name="Riley R."/>
            <person name="LaButti K."/>
            <person name="Andreopoulos B."/>
            <person name="Lipzen A."/>
            <person name="Chen C."/>
            <person name="Yan M."/>
            <person name="Daum C."/>
            <person name="Ng V."/>
            <person name="Clum A."/>
            <person name="Steindorff A."/>
            <person name="Ohm R.A."/>
            <person name="Martin F."/>
            <person name="Silar P."/>
            <person name="Natvig D.O."/>
            <person name="Lalanne C."/>
            <person name="Gautier V."/>
            <person name="Ament-Velasquez S.L."/>
            <person name="Kruys A."/>
            <person name="Hutchinson M.I."/>
            <person name="Powell A.J."/>
            <person name="Barry K."/>
            <person name="Miller A.N."/>
            <person name="Grigoriev I.V."/>
            <person name="Debuchy R."/>
            <person name="Gladieux P."/>
            <person name="Hiltunen Thoren M."/>
            <person name="Johannesson H."/>
        </authorList>
    </citation>
    <scope>NUCLEOTIDE SEQUENCE</scope>
    <source>
        <strain evidence="3">CBS 892.96</strain>
    </source>
</reference>
<feature type="transmembrane region" description="Helical" evidence="2">
    <location>
        <begin position="218"/>
        <end position="238"/>
    </location>
</feature>
<feature type="compositionally biased region" description="Basic and acidic residues" evidence="1">
    <location>
        <begin position="28"/>
        <end position="37"/>
    </location>
</feature>
<feature type="compositionally biased region" description="Polar residues" evidence="1">
    <location>
        <begin position="10"/>
        <end position="26"/>
    </location>
</feature>
<keyword evidence="2" id="KW-0472">Membrane</keyword>
<protein>
    <submittedName>
        <fullName evidence="3">Uncharacterized protein</fullName>
    </submittedName>
</protein>
<dbReference type="PANTHER" id="PTHR42032:SF1">
    <property type="entry name" value="YALI0E30679P"/>
    <property type="match status" value="1"/>
</dbReference>
<organism evidence="3 4">
    <name type="scientific">Triangularia setosa</name>
    <dbReference type="NCBI Taxonomy" id="2587417"/>
    <lineage>
        <taxon>Eukaryota</taxon>
        <taxon>Fungi</taxon>
        <taxon>Dikarya</taxon>
        <taxon>Ascomycota</taxon>
        <taxon>Pezizomycotina</taxon>
        <taxon>Sordariomycetes</taxon>
        <taxon>Sordariomycetidae</taxon>
        <taxon>Sordariales</taxon>
        <taxon>Podosporaceae</taxon>
        <taxon>Triangularia</taxon>
    </lineage>
</organism>
<sequence>MNHRLRLMTSFDSPPSPKSQGISTALETMREEPESIHSGHRSPMSGTAPTAFEQREEDRRRRRSSTFSGYSWSEAGRDLHDEILDPGPFIHQGEASWRTTLPIVFALLPATVGLVFKNGSSFITDVILLGLAAVFLHWSVTAPWKWYHASQQLREEEESVVESAFQDDSGSDDAISPQQPNPDTDEQQQRQPDSQSNKMDRRAEIARQALTQLRRLEAIALLTCFVAPALATCMLHYIRDLLSRDSEGLVSNFNLVIFLLAAEISPLSHIIKLIQAKTLHLQRLVHNNSNPYRQEKVTLSQWRELIARLDELETRGLAAQQPRDEQVNGSGKAMADNTRQVHASLVREVRNQIQPEIDALNRAVRRYEKKARVLAVQTEGRLRELGQRVDDAISLSAVVAGRRDKGSEWDVAAWVMEGAVWVVMLPVRGVVRGLVKGLGVLRWVMGMGGEMAETEEERRRRKERMGGYKEKYNWQKGGGGSGSGSGGGKGYLGRRR</sequence>
<dbReference type="PANTHER" id="PTHR42032">
    <property type="entry name" value="YALI0E30679P"/>
    <property type="match status" value="1"/>
</dbReference>
<keyword evidence="2" id="KW-1133">Transmembrane helix</keyword>
<dbReference type="EMBL" id="MU866113">
    <property type="protein sequence ID" value="KAK4179620.1"/>
    <property type="molecule type" value="Genomic_DNA"/>
</dbReference>
<comment type="caution">
    <text evidence="3">The sequence shown here is derived from an EMBL/GenBank/DDBJ whole genome shotgun (WGS) entry which is preliminary data.</text>
</comment>
<feature type="transmembrane region" description="Helical" evidence="2">
    <location>
        <begin position="122"/>
        <end position="144"/>
    </location>
</feature>
<feature type="compositionally biased region" description="Basic and acidic residues" evidence="1">
    <location>
        <begin position="464"/>
        <end position="473"/>
    </location>
</feature>
<feature type="transmembrane region" description="Helical" evidence="2">
    <location>
        <begin position="99"/>
        <end position="116"/>
    </location>
</feature>
<feature type="region of interest" description="Disordered" evidence="1">
    <location>
        <begin position="158"/>
        <end position="201"/>
    </location>
</feature>
<feature type="region of interest" description="Disordered" evidence="1">
    <location>
        <begin position="1"/>
        <end position="67"/>
    </location>
</feature>
<feature type="compositionally biased region" description="Gly residues" evidence="1">
    <location>
        <begin position="476"/>
        <end position="496"/>
    </location>
</feature>
<keyword evidence="2" id="KW-0812">Transmembrane</keyword>
<dbReference type="Proteomes" id="UP001302321">
    <property type="component" value="Unassembled WGS sequence"/>
</dbReference>
<gene>
    <name evidence="3" type="ORF">QBC36DRAFT_298302</name>
</gene>
<evidence type="ECO:0000256" key="2">
    <source>
        <dbReference type="SAM" id="Phobius"/>
    </source>
</evidence>
<evidence type="ECO:0000256" key="1">
    <source>
        <dbReference type="SAM" id="MobiDB-lite"/>
    </source>
</evidence>
<evidence type="ECO:0000313" key="3">
    <source>
        <dbReference type="EMBL" id="KAK4179620.1"/>
    </source>
</evidence>
<proteinExistence type="predicted"/>